<accession>A0A0U0W2G6</accession>
<evidence type="ECO:0000313" key="4">
    <source>
        <dbReference type="EMBL" id="CPR03453.1"/>
    </source>
</evidence>
<evidence type="ECO:0000256" key="1">
    <source>
        <dbReference type="ARBA" id="ARBA00022679"/>
    </source>
</evidence>
<dbReference type="PANTHER" id="PTHR43072">
    <property type="entry name" value="N-ACETYLTRANSFERASE"/>
    <property type="match status" value="1"/>
</dbReference>
<dbReference type="PANTHER" id="PTHR43072:SF23">
    <property type="entry name" value="UPF0039 PROTEIN C11D3.02C"/>
    <property type="match status" value="1"/>
</dbReference>
<evidence type="ECO:0000256" key="2">
    <source>
        <dbReference type="ARBA" id="ARBA00023315"/>
    </source>
</evidence>
<dbReference type="InterPro" id="IPR016181">
    <property type="entry name" value="Acyl_CoA_acyltransferase"/>
</dbReference>
<evidence type="ECO:0000259" key="3">
    <source>
        <dbReference type="PROSITE" id="PS51186"/>
    </source>
</evidence>
<dbReference type="PROSITE" id="PS51186">
    <property type="entry name" value="GNAT"/>
    <property type="match status" value="1"/>
</dbReference>
<dbReference type="Pfam" id="PF13420">
    <property type="entry name" value="Acetyltransf_4"/>
    <property type="match status" value="1"/>
</dbReference>
<dbReference type="GO" id="GO:0016747">
    <property type="term" value="F:acyltransferase activity, transferring groups other than amino-acyl groups"/>
    <property type="evidence" value="ECO:0007669"/>
    <property type="project" value="InterPro"/>
</dbReference>
<dbReference type="RefSeq" id="WP_085182265.1">
    <property type="nucleotide sequence ID" value="NZ_CSTD01000001.1"/>
</dbReference>
<dbReference type="CDD" id="cd04301">
    <property type="entry name" value="NAT_SF"/>
    <property type="match status" value="1"/>
</dbReference>
<dbReference type="InterPro" id="IPR000182">
    <property type="entry name" value="GNAT_dom"/>
</dbReference>
<organism evidence="4 5">
    <name type="scientific">Mycobacterium bohemicum DSM 44277</name>
    <dbReference type="NCBI Taxonomy" id="1236609"/>
    <lineage>
        <taxon>Bacteria</taxon>
        <taxon>Bacillati</taxon>
        <taxon>Actinomycetota</taxon>
        <taxon>Actinomycetes</taxon>
        <taxon>Mycobacteriales</taxon>
        <taxon>Mycobacteriaceae</taxon>
        <taxon>Mycobacterium</taxon>
    </lineage>
</organism>
<feature type="domain" description="N-acetyltransferase" evidence="3">
    <location>
        <begin position="6"/>
        <end position="167"/>
    </location>
</feature>
<name>A0A0U0W2G6_MYCBE</name>
<keyword evidence="2" id="KW-0012">Acyltransferase</keyword>
<dbReference type="OrthoDB" id="3173333at2"/>
<protein>
    <submittedName>
        <fullName evidence="4">Phosphinothricin N-acetyltransferase</fullName>
    </submittedName>
</protein>
<reference evidence="4 5" key="1">
    <citation type="submission" date="2015-03" db="EMBL/GenBank/DDBJ databases">
        <authorList>
            <person name="Murphy D."/>
        </authorList>
    </citation>
    <scope>NUCLEOTIDE SEQUENCE [LARGE SCALE GENOMIC DNA]</scope>
    <source>
        <strain evidence="4 5">DSM 44277</strain>
    </source>
</reference>
<dbReference type="AlphaFoldDB" id="A0A0U0W2G6"/>
<keyword evidence="1 4" id="KW-0808">Transferase</keyword>
<proteinExistence type="predicted"/>
<gene>
    <name evidence="4" type="ORF">BN971_00308</name>
</gene>
<dbReference type="Gene3D" id="3.40.630.30">
    <property type="match status" value="1"/>
</dbReference>
<dbReference type="Proteomes" id="UP000198875">
    <property type="component" value="Unassembled WGS sequence"/>
</dbReference>
<dbReference type="SUPFAM" id="SSF55729">
    <property type="entry name" value="Acyl-CoA N-acyltransferases (Nat)"/>
    <property type="match status" value="1"/>
</dbReference>
<sequence>MPANDGRVRAASPDDAVACLAIYRPYVLGTEISWEIDVPTVGEMAARITSVCESHAWLILERDDRIVGFAYGHALRRLPSFAWSVETGIYVDADHHRTGGGRALYAELLRRLTERGYRRAFAGITQPNQASNGFHRSFGFYDAGLFRRVEWKHDRWHDVAWMQLDLLGAADQDQPPGRLV</sequence>
<evidence type="ECO:0000313" key="5">
    <source>
        <dbReference type="Proteomes" id="UP000198875"/>
    </source>
</evidence>
<dbReference type="EMBL" id="CSTD01000001">
    <property type="protein sequence ID" value="CPR03453.1"/>
    <property type="molecule type" value="Genomic_DNA"/>
</dbReference>